<dbReference type="EMBL" id="JAHUTI010019822">
    <property type="protein sequence ID" value="MED6238024.1"/>
    <property type="molecule type" value="Genomic_DNA"/>
</dbReference>
<evidence type="ECO:0000313" key="1">
    <source>
        <dbReference type="EMBL" id="MED6238024.1"/>
    </source>
</evidence>
<gene>
    <name evidence="1" type="ORF">ATANTOWER_004802</name>
</gene>
<evidence type="ECO:0000313" key="2">
    <source>
        <dbReference type="Proteomes" id="UP001345963"/>
    </source>
</evidence>
<protein>
    <submittedName>
        <fullName evidence="1">Uncharacterized protein</fullName>
    </submittedName>
</protein>
<reference evidence="1 2" key="1">
    <citation type="submission" date="2021-07" db="EMBL/GenBank/DDBJ databases">
        <authorList>
            <person name="Palmer J.M."/>
        </authorList>
    </citation>
    <scope>NUCLEOTIDE SEQUENCE [LARGE SCALE GENOMIC DNA]</scope>
    <source>
        <strain evidence="1 2">AT_MEX2019</strain>
        <tissue evidence="1">Muscle</tissue>
    </source>
</reference>
<keyword evidence="2" id="KW-1185">Reference proteome</keyword>
<proteinExistence type="predicted"/>
<comment type="caution">
    <text evidence="1">The sequence shown here is derived from an EMBL/GenBank/DDBJ whole genome shotgun (WGS) entry which is preliminary data.</text>
</comment>
<sequence length="80" mass="8637">ITYLFPSSSSSSSSSSCSLFTISPHRHPHATPFTLFPLLTHAPPCPIRPIQLLPAPSWIFTPLNRGCLVFCSAAAGRTEI</sequence>
<name>A0ABU7AIY7_9TELE</name>
<accession>A0ABU7AIY7</accession>
<dbReference type="Proteomes" id="UP001345963">
    <property type="component" value="Unassembled WGS sequence"/>
</dbReference>
<feature type="non-terminal residue" evidence="1">
    <location>
        <position position="1"/>
    </location>
</feature>
<organism evidence="1 2">
    <name type="scientific">Ataeniobius toweri</name>
    <dbReference type="NCBI Taxonomy" id="208326"/>
    <lineage>
        <taxon>Eukaryota</taxon>
        <taxon>Metazoa</taxon>
        <taxon>Chordata</taxon>
        <taxon>Craniata</taxon>
        <taxon>Vertebrata</taxon>
        <taxon>Euteleostomi</taxon>
        <taxon>Actinopterygii</taxon>
        <taxon>Neopterygii</taxon>
        <taxon>Teleostei</taxon>
        <taxon>Neoteleostei</taxon>
        <taxon>Acanthomorphata</taxon>
        <taxon>Ovalentaria</taxon>
        <taxon>Atherinomorphae</taxon>
        <taxon>Cyprinodontiformes</taxon>
        <taxon>Goodeidae</taxon>
        <taxon>Ataeniobius</taxon>
    </lineage>
</organism>